<organism evidence="2 3">
    <name type="scientific">Aspergillus novoparasiticus</name>
    <dbReference type="NCBI Taxonomy" id="986946"/>
    <lineage>
        <taxon>Eukaryota</taxon>
        <taxon>Fungi</taxon>
        <taxon>Dikarya</taxon>
        <taxon>Ascomycota</taxon>
        <taxon>Pezizomycotina</taxon>
        <taxon>Eurotiomycetes</taxon>
        <taxon>Eurotiomycetidae</taxon>
        <taxon>Eurotiales</taxon>
        <taxon>Aspergillaceae</taxon>
        <taxon>Aspergillus</taxon>
        <taxon>Aspergillus subgen. Circumdati</taxon>
    </lineage>
</organism>
<feature type="non-terminal residue" evidence="2">
    <location>
        <position position="63"/>
    </location>
</feature>
<protein>
    <submittedName>
        <fullName evidence="2">Uncharacterized protein</fullName>
    </submittedName>
</protein>
<dbReference type="Proteomes" id="UP000326799">
    <property type="component" value="Unassembled WGS sequence"/>
</dbReference>
<accession>A0A5N6EFS8</accession>
<feature type="transmembrane region" description="Helical" evidence="1">
    <location>
        <begin position="21"/>
        <end position="42"/>
    </location>
</feature>
<keyword evidence="1" id="KW-1133">Transmembrane helix</keyword>
<evidence type="ECO:0000256" key="1">
    <source>
        <dbReference type="SAM" id="Phobius"/>
    </source>
</evidence>
<reference evidence="2 3" key="1">
    <citation type="submission" date="2019-04" db="EMBL/GenBank/DDBJ databases">
        <title>Fungal friends and foes A comparative genomics study of 23 Aspergillus species from section Flavi.</title>
        <authorList>
            <consortium name="DOE Joint Genome Institute"/>
            <person name="Kjaerbolling I."/>
            <person name="Vesth T.C."/>
            <person name="Frisvad J.C."/>
            <person name="Nybo J.L."/>
            <person name="Theobald S."/>
            <person name="Kildgaard S."/>
            <person name="Petersen T.I."/>
            <person name="Kuo A."/>
            <person name="Sato A."/>
            <person name="Lyhne E.K."/>
            <person name="Kogle M.E."/>
            <person name="Wiebenga A."/>
            <person name="Kun R.S."/>
            <person name="Lubbers R.J."/>
            <person name="Makela M.R."/>
            <person name="Barry K."/>
            <person name="Chovatia M."/>
            <person name="Clum A."/>
            <person name="Daum C."/>
            <person name="Haridas S."/>
            <person name="He G."/>
            <person name="LaButti K."/>
            <person name="Lipzen A."/>
            <person name="Mondo S."/>
            <person name="Pangilinan J."/>
            <person name="Riley R."/>
            <person name="Salamov A."/>
            <person name="Simmons B.A."/>
            <person name="Magnuson J.K."/>
            <person name="Henrissat B."/>
            <person name="Mortensen U.H."/>
            <person name="Larsen T.O."/>
            <person name="De vries R.P."/>
            <person name="Grigoriev I.V."/>
            <person name="Machida M."/>
            <person name="Baker S.E."/>
            <person name="Andersen M.R."/>
        </authorList>
    </citation>
    <scope>NUCLEOTIDE SEQUENCE [LARGE SCALE GENOMIC DNA]</scope>
    <source>
        <strain evidence="2 3">CBS 126849</strain>
    </source>
</reference>
<evidence type="ECO:0000313" key="2">
    <source>
        <dbReference type="EMBL" id="KAB8215703.1"/>
    </source>
</evidence>
<keyword evidence="1" id="KW-0472">Membrane</keyword>
<sequence length="63" mass="7212">MSQSEFFLIIRLGLCHFLSQLLFRFSILLGLTALHPYFAIAISPRDTRTRFIAIADQATKPSR</sequence>
<evidence type="ECO:0000313" key="3">
    <source>
        <dbReference type="Proteomes" id="UP000326799"/>
    </source>
</evidence>
<name>A0A5N6EFS8_9EURO</name>
<dbReference type="EMBL" id="ML733496">
    <property type="protein sequence ID" value="KAB8215703.1"/>
    <property type="molecule type" value="Genomic_DNA"/>
</dbReference>
<proteinExistence type="predicted"/>
<gene>
    <name evidence="2" type="ORF">BDV33DRAFT_180403</name>
</gene>
<keyword evidence="1" id="KW-0812">Transmembrane</keyword>
<keyword evidence="3" id="KW-1185">Reference proteome</keyword>
<dbReference type="AlphaFoldDB" id="A0A5N6EFS8"/>